<dbReference type="PANTHER" id="PTHR43221">
    <property type="entry name" value="PROTEASE HTPX"/>
    <property type="match status" value="1"/>
</dbReference>
<dbReference type="PANTHER" id="PTHR43221:SF2">
    <property type="entry name" value="PROTEASE HTPX HOMOLOG"/>
    <property type="match status" value="1"/>
</dbReference>
<dbReference type="EC" id="3.4.24.-" evidence="13"/>
<dbReference type="AlphaFoldDB" id="A0ABD5Q3E1"/>
<dbReference type="InterPro" id="IPR001915">
    <property type="entry name" value="Peptidase_M48"/>
</dbReference>
<keyword evidence="3 11" id="KW-0812">Transmembrane</keyword>
<comment type="similarity">
    <text evidence="10">Belongs to the peptidase M48 family.</text>
</comment>
<evidence type="ECO:0000256" key="7">
    <source>
        <dbReference type="ARBA" id="ARBA00022989"/>
    </source>
</evidence>
<evidence type="ECO:0000256" key="3">
    <source>
        <dbReference type="ARBA" id="ARBA00022692"/>
    </source>
</evidence>
<proteinExistence type="inferred from homology"/>
<sequence>MSRFDLQLRMGVAVLGLLAVSLALLCTTVAASILLVASFLTRPEAGIQNPWELSLGLGVVVGVVAFLALSVRELRRTDSLVRRQFDAREPTDGERDRLAPRVRRFASHFDVPEPTIRVVETDAPHVSVSGLTPRRTTLVVSESVLSALSPTELDAVVAHELAHVANRDAAVCTLVSAPSMVAHSILTYDPGVELPGQYRPTNVTLYDIVGGFFWAASRPLVSVFARQREYAADAAAVAATGDPGALASALRTLSDPATTAPTDDPRTASPADAFSIVRPPSVAADSEYWAGETRPLLVRLRQRVLATHPPVQKRIERIAGSVGET</sequence>
<evidence type="ECO:0000256" key="11">
    <source>
        <dbReference type="SAM" id="Phobius"/>
    </source>
</evidence>
<dbReference type="GO" id="GO:0006508">
    <property type="term" value="P:proteolysis"/>
    <property type="evidence" value="ECO:0007669"/>
    <property type="project" value="UniProtKB-KW"/>
</dbReference>
<evidence type="ECO:0000256" key="4">
    <source>
        <dbReference type="ARBA" id="ARBA00022723"/>
    </source>
</evidence>
<accession>A0ABD5Q3E1</accession>
<dbReference type="GO" id="GO:0046872">
    <property type="term" value="F:metal ion binding"/>
    <property type="evidence" value="ECO:0007669"/>
    <property type="project" value="UniProtKB-KW"/>
</dbReference>
<dbReference type="Pfam" id="PF01435">
    <property type="entry name" value="Peptidase_M48"/>
    <property type="match status" value="1"/>
</dbReference>
<keyword evidence="1" id="KW-1003">Cell membrane</keyword>
<evidence type="ECO:0000256" key="10">
    <source>
        <dbReference type="RuleBase" id="RU003983"/>
    </source>
</evidence>
<keyword evidence="9 11" id="KW-0472">Membrane</keyword>
<evidence type="ECO:0000256" key="6">
    <source>
        <dbReference type="ARBA" id="ARBA00022833"/>
    </source>
</evidence>
<keyword evidence="7 11" id="KW-1133">Transmembrane helix</keyword>
<evidence type="ECO:0000256" key="8">
    <source>
        <dbReference type="ARBA" id="ARBA00023049"/>
    </source>
</evidence>
<keyword evidence="8 10" id="KW-0482">Metalloprotease</keyword>
<evidence type="ECO:0000313" key="14">
    <source>
        <dbReference type="Proteomes" id="UP001595945"/>
    </source>
</evidence>
<dbReference type="RefSeq" id="WP_254269542.1">
    <property type="nucleotide sequence ID" value="NZ_CP100400.1"/>
</dbReference>
<dbReference type="InterPro" id="IPR050083">
    <property type="entry name" value="HtpX_protease"/>
</dbReference>
<reference evidence="13 14" key="1">
    <citation type="journal article" date="2019" name="Int. J. Syst. Evol. Microbiol.">
        <title>The Global Catalogue of Microorganisms (GCM) 10K type strain sequencing project: providing services to taxonomists for standard genome sequencing and annotation.</title>
        <authorList>
            <consortium name="The Broad Institute Genomics Platform"/>
            <consortium name="The Broad Institute Genome Sequencing Center for Infectious Disease"/>
            <person name="Wu L."/>
            <person name="Ma J."/>
        </authorList>
    </citation>
    <scope>NUCLEOTIDE SEQUENCE [LARGE SCALE GENOMIC DNA]</scope>
    <source>
        <strain evidence="13 14">XZYJ18</strain>
    </source>
</reference>
<keyword evidence="6 10" id="KW-0862">Zinc</keyword>
<evidence type="ECO:0000256" key="9">
    <source>
        <dbReference type="ARBA" id="ARBA00023136"/>
    </source>
</evidence>
<evidence type="ECO:0000256" key="1">
    <source>
        <dbReference type="ARBA" id="ARBA00022475"/>
    </source>
</evidence>
<evidence type="ECO:0000256" key="2">
    <source>
        <dbReference type="ARBA" id="ARBA00022670"/>
    </source>
</evidence>
<dbReference type="EMBL" id="JBHSHT010000001">
    <property type="protein sequence ID" value="MFC4824736.1"/>
    <property type="molecule type" value="Genomic_DNA"/>
</dbReference>
<dbReference type="Gene3D" id="3.30.2010.10">
    <property type="entry name" value="Metalloproteases ('zincins'), catalytic domain"/>
    <property type="match status" value="1"/>
</dbReference>
<dbReference type="GO" id="GO:0008237">
    <property type="term" value="F:metallopeptidase activity"/>
    <property type="evidence" value="ECO:0007669"/>
    <property type="project" value="UniProtKB-KW"/>
</dbReference>
<name>A0ABD5Q3E1_9EURY</name>
<evidence type="ECO:0000259" key="12">
    <source>
        <dbReference type="Pfam" id="PF01435"/>
    </source>
</evidence>
<comment type="caution">
    <text evidence="13">The sequence shown here is derived from an EMBL/GenBank/DDBJ whole genome shotgun (WGS) entry which is preliminary data.</text>
</comment>
<feature type="transmembrane region" description="Helical" evidence="11">
    <location>
        <begin position="55"/>
        <end position="74"/>
    </location>
</feature>
<keyword evidence="4" id="KW-0479">Metal-binding</keyword>
<organism evidence="13 14">
    <name type="scientific">Halorussus aquaticus</name>
    <dbReference type="NCBI Taxonomy" id="2953748"/>
    <lineage>
        <taxon>Archaea</taxon>
        <taxon>Methanobacteriati</taxon>
        <taxon>Methanobacteriota</taxon>
        <taxon>Stenosarchaea group</taxon>
        <taxon>Halobacteria</taxon>
        <taxon>Halobacteriales</taxon>
        <taxon>Haladaptataceae</taxon>
        <taxon>Halorussus</taxon>
    </lineage>
</organism>
<comment type="cofactor">
    <cofactor evidence="10">
        <name>Zn(2+)</name>
        <dbReference type="ChEBI" id="CHEBI:29105"/>
    </cofactor>
    <text evidence="10">Binds 1 zinc ion per subunit.</text>
</comment>
<keyword evidence="5 10" id="KW-0378">Hydrolase</keyword>
<keyword evidence="14" id="KW-1185">Reference proteome</keyword>
<feature type="domain" description="Peptidase M48" evidence="12">
    <location>
        <begin position="97"/>
        <end position="319"/>
    </location>
</feature>
<keyword evidence="2 10" id="KW-0645">Protease</keyword>
<dbReference type="Proteomes" id="UP001595945">
    <property type="component" value="Unassembled WGS sequence"/>
</dbReference>
<gene>
    <name evidence="13" type="ORF">ACFO9K_10735</name>
</gene>
<dbReference type="GeneID" id="73044567"/>
<protein>
    <submittedName>
        <fullName evidence="13">M48 family metalloprotease</fullName>
        <ecNumber evidence="13">3.4.24.-</ecNumber>
    </submittedName>
</protein>
<evidence type="ECO:0000313" key="13">
    <source>
        <dbReference type="EMBL" id="MFC4824736.1"/>
    </source>
</evidence>
<evidence type="ECO:0000256" key="5">
    <source>
        <dbReference type="ARBA" id="ARBA00022801"/>
    </source>
</evidence>